<sequence length="244" mass="27695">MERTLLKALFLCSLCFLSGCFYPQSERQASQAAYLDQMASVQSAINNFQEDTGVLPIQTFDENTPTYQRYIIDFRQLVPRYMQEPPGTAFESGGMYQYALVDVEENPTVKVIDLHAVQTIQELTSRINNYRSQHTYAPVKEIVAKGLFELDYEMLSYKEAPVVISPYTGNTLPLLYSNTGEIIIDYASDINQLLQEGEEVNEGEDLRPLLYKDAPFVPFHSVPYTLNESGEPELNPPFTETSNN</sequence>
<dbReference type="PROSITE" id="PS51257">
    <property type="entry name" value="PROKAR_LIPOPROTEIN"/>
    <property type="match status" value="1"/>
</dbReference>
<keyword evidence="1" id="KW-0732">Signal</keyword>
<name>A0ABT0XEJ9_9BACI</name>
<evidence type="ECO:0000256" key="1">
    <source>
        <dbReference type="SAM" id="SignalP"/>
    </source>
</evidence>
<gene>
    <name evidence="2" type="ORF">NDM98_01535</name>
</gene>
<keyword evidence="3" id="KW-1185">Reference proteome</keyword>
<feature type="signal peptide" evidence="1">
    <location>
        <begin position="1"/>
        <end position="23"/>
    </location>
</feature>
<evidence type="ECO:0008006" key="4">
    <source>
        <dbReference type="Google" id="ProtNLM"/>
    </source>
</evidence>
<feature type="chain" id="PRO_5045602217" description="ABC transporter periplasmic binding protein yphF" evidence="1">
    <location>
        <begin position="24"/>
        <end position="244"/>
    </location>
</feature>
<organism evidence="2 3">
    <name type="scientific">Alkalicoccobacillus plakortidis</name>
    <dbReference type="NCBI Taxonomy" id="444060"/>
    <lineage>
        <taxon>Bacteria</taxon>
        <taxon>Bacillati</taxon>
        <taxon>Bacillota</taxon>
        <taxon>Bacilli</taxon>
        <taxon>Bacillales</taxon>
        <taxon>Bacillaceae</taxon>
        <taxon>Alkalicoccobacillus</taxon>
    </lineage>
</organism>
<evidence type="ECO:0000313" key="2">
    <source>
        <dbReference type="EMBL" id="MCM2674328.1"/>
    </source>
</evidence>
<dbReference type="EMBL" id="JAMQJY010000001">
    <property type="protein sequence ID" value="MCM2674328.1"/>
    <property type="molecule type" value="Genomic_DNA"/>
</dbReference>
<dbReference type="Proteomes" id="UP001203665">
    <property type="component" value="Unassembled WGS sequence"/>
</dbReference>
<proteinExistence type="predicted"/>
<comment type="caution">
    <text evidence="2">The sequence shown here is derived from an EMBL/GenBank/DDBJ whole genome shotgun (WGS) entry which is preliminary data.</text>
</comment>
<dbReference type="RefSeq" id="WP_251603799.1">
    <property type="nucleotide sequence ID" value="NZ_JAMQJY010000001.1"/>
</dbReference>
<protein>
    <recommendedName>
        <fullName evidence="4">ABC transporter periplasmic binding protein yphF</fullName>
    </recommendedName>
</protein>
<evidence type="ECO:0000313" key="3">
    <source>
        <dbReference type="Proteomes" id="UP001203665"/>
    </source>
</evidence>
<reference evidence="2" key="1">
    <citation type="submission" date="2022-06" db="EMBL/GenBank/DDBJ databases">
        <title>Alkalicoccobacillus porphyridii sp. nov., isolated from a marine red alga, Porphyridium purpureum and reclassification of Shouchella plakortidis and Shouchella gibsonii as Alkalicoccobacillus plakortidis comb. nov. and Alkalicoccobacillus gibsonii comb. nov.</title>
        <authorList>
            <person name="Kim K.H."/>
            <person name="Lee J.K."/>
            <person name="Han D.M."/>
            <person name="Baek J.H."/>
            <person name="Jeon C.O."/>
        </authorList>
    </citation>
    <scope>NUCLEOTIDE SEQUENCE</scope>
    <source>
        <strain evidence="2">DSM 19153</strain>
    </source>
</reference>
<accession>A0ABT0XEJ9</accession>